<dbReference type="EMBL" id="MFFF01000006">
    <property type="protein sequence ID" value="OGE99953.1"/>
    <property type="molecule type" value="Genomic_DNA"/>
</dbReference>
<accession>A0A1F5QCL5</accession>
<gene>
    <name evidence="1" type="ORF">A3J05_04995</name>
</gene>
<dbReference type="AlphaFoldDB" id="A0A1F5QCL5"/>
<evidence type="ECO:0000313" key="2">
    <source>
        <dbReference type="Proteomes" id="UP000177235"/>
    </source>
</evidence>
<dbReference type="Proteomes" id="UP000177235">
    <property type="component" value="Unassembled WGS sequence"/>
</dbReference>
<organism evidence="1 2">
    <name type="scientific">Candidatus Doudnabacteria bacterium RIFCSPLOWO2_02_FULL_48_13</name>
    <dbReference type="NCBI Taxonomy" id="1817845"/>
    <lineage>
        <taxon>Bacteria</taxon>
        <taxon>Candidatus Doudnaibacteriota</taxon>
    </lineage>
</organism>
<name>A0A1F5QCL5_9BACT</name>
<comment type="caution">
    <text evidence="1">The sequence shown here is derived from an EMBL/GenBank/DDBJ whole genome shotgun (WGS) entry which is preliminary data.</text>
</comment>
<sequence>MKSDLKTKVQNLRMKGKTYTEILALLEVPVAKSTISVWCREIPMTRGQKERIETISQERLIQSRIKALEAIRNSRNEYLANLHRKNSGLSTVINDKDSAKVVLAALYMAEGKKNTDHLMFGNSDPLIVSLFLKLLRACYELDETKFRCTLQCRADQNIPRLEEYWHNVTKIPKNQFYSARIDPRTIGKTSKKMEYKGVCRIDYFSADIYNDLTVIGKIICK</sequence>
<reference evidence="1 2" key="1">
    <citation type="journal article" date="2016" name="Nat. Commun.">
        <title>Thousands of microbial genomes shed light on interconnected biogeochemical processes in an aquifer system.</title>
        <authorList>
            <person name="Anantharaman K."/>
            <person name="Brown C.T."/>
            <person name="Hug L.A."/>
            <person name="Sharon I."/>
            <person name="Castelle C.J."/>
            <person name="Probst A.J."/>
            <person name="Thomas B.C."/>
            <person name="Singh A."/>
            <person name="Wilkins M.J."/>
            <person name="Karaoz U."/>
            <person name="Brodie E.L."/>
            <person name="Williams K.H."/>
            <person name="Hubbard S.S."/>
            <person name="Banfield J.F."/>
        </authorList>
    </citation>
    <scope>NUCLEOTIDE SEQUENCE [LARGE SCALE GENOMIC DNA]</scope>
</reference>
<evidence type="ECO:0000313" key="1">
    <source>
        <dbReference type="EMBL" id="OGE99953.1"/>
    </source>
</evidence>
<protein>
    <submittedName>
        <fullName evidence="1">Uncharacterized protein</fullName>
    </submittedName>
</protein>
<proteinExistence type="predicted"/>